<organism evidence="2 3">
    <name type="scientific">Acrobeloides nanus</name>
    <dbReference type="NCBI Taxonomy" id="290746"/>
    <lineage>
        <taxon>Eukaryota</taxon>
        <taxon>Metazoa</taxon>
        <taxon>Ecdysozoa</taxon>
        <taxon>Nematoda</taxon>
        <taxon>Chromadorea</taxon>
        <taxon>Rhabditida</taxon>
        <taxon>Tylenchina</taxon>
        <taxon>Cephalobomorpha</taxon>
        <taxon>Cephaloboidea</taxon>
        <taxon>Cephalobidae</taxon>
        <taxon>Acrobeloides</taxon>
    </lineage>
</organism>
<dbReference type="AlphaFoldDB" id="A0A914BXQ2"/>
<dbReference type="WBParaSite" id="ACRNAN_Path_1238.g4836.t1">
    <property type="protein sequence ID" value="ACRNAN_Path_1238.g4836.t1"/>
    <property type="gene ID" value="ACRNAN_Path_1238.g4836"/>
</dbReference>
<evidence type="ECO:0000313" key="3">
    <source>
        <dbReference type="WBParaSite" id="ACRNAN_Path_1238.g4836.t1"/>
    </source>
</evidence>
<evidence type="ECO:0000313" key="2">
    <source>
        <dbReference type="Proteomes" id="UP000887540"/>
    </source>
</evidence>
<keyword evidence="2" id="KW-1185">Reference proteome</keyword>
<name>A0A914BXQ2_9BILA</name>
<dbReference type="PANTHER" id="PTHR31594">
    <property type="entry name" value="AIG1-TYPE G DOMAIN-CONTAINING PROTEIN"/>
    <property type="match status" value="1"/>
</dbReference>
<dbReference type="InterPro" id="IPR056072">
    <property type="entry name" value="SNTX_MACPF/CDC-like_dom"/>
</dbReference>
<reference evidence="3" key="1">
    <citation type="submission" date="2022-11" db="UniProtKB">
        <authorList>
            <consortium name="WormBaseParasite"/>
        </authorList>
    </citation>
    <scope>IDENTIFICATION</scope>
</reference>
<dbReference type="Proteomes" id="UP000887540">
    <property type="component" value="Unplaced"/>
</dbReference>
<dbReference type="PANTHER" id="PTHR31594:SF14">
    <property type="entry name" value="FIBRONECTIN TYPE-III DOMAIN-CONTAINING PROTEIN"/>
    <property type="match status" value="1"/>
</dbReference>
<sequence>MDSTLVIPSLGRTASLGDVYDARRDEFVYGVSILQKSVPPELIETIKNPTLTHDMFITDKLSTKLTKLDLSAELKLSVLNGLVEVKGSASFINENKSTSHAFQYNLIQKITTLDEKINIQHEGITKCLTKNVGDDGTHVVVGITYGANTVITFTNENEEKEDLLHIEGELQAQILKLVPNVDIPGQAKMDVQNKESSKSRQMKLSVHSDIVPSNTSVPNNLDEAQDFLKKSLIKQGKMIRRKTAGNMLLLTQISSKMLRKKFFPEFVITMDYIDIIRNVI</sequence>
<dbReference type="InterPro" id="IPR052090">
    <property type="entry name" value="Cytolytic_pore-forming_toxin"/>
</dbReference>
<proteinExistence type="predicted"/>
<accession>A0A914BXQ2</accession>
<feature type="domain" description="SNTX MACPF/CDC-like" evidence="1">
    <location>
        <begin position="7"/>
        <end position="231"/>
    </location>
</feature>
<dbReference type="Pfam" id="PF24674">
    <property type="entry name" value="MACPF_SNTX"/>
    <property type="match status" value="1"/>
</dbReference>
<evidence type="ECO:0000259" key="1">
    <source>
        <dbReference type="Pfam" id="PF24674"/>
    </source>
</evidence>
<protein>
    <recommendedName>
        <fullName evidence="1">SNTX MACPF/CDC-like domain-containing protein</fullName>
    </recommendedName>
</protein>